<comment type="caution">
    <text evidence="1">The sequence shown here is derived from an EMBL/GenBank/DDBJ whole genome shotgun (WGS) entry which is preliminary data.</text>
</comment>
<organism evidence="1 2">
    <name type="scientific">Dreissena polymorpha</name>
    <name type="common">Zebra mussel</name>
    <name type="synonym">Mytilus polymorpha</name>
    <dbReference type="NCBI Taxonomy" id="45954"/>
    <lineage>
        <taxon>Eukaryota</taxon>
        <taxon>Metazoa</taxon>
        <taxon>Spiralia</taxon>
        <taxon>Lophotrochozoa</taxon>
        <taxon>Mollusca</taxon>
        <taxon>Bivalvia</taxon>
        <taxon>Autobranchia</taxon>
        <taxon>Heteroconchia</taxon>
        <taxon>Euheterodonta</taxon>
        <taxon>Imparidentia</taxon>
        <taxon>Neoheterodontei</taxon>
        <taxon>Myida</taxon>
        <taxon>Dreissenoidea</taxon>
        <taxon>Dreissenidae</taxon>
        <taxon>Dreissena</taxon>
    </lineage>
</organism>
<gene>
    <name evidence="1" type="ORF">DPMN_033824</name>
</gene>
<evidence type="ECO:0000313" key="2">
    <source>
        <dbReference type="Proteomes" id="UP000828390"/>
    </source>
</evidence>
<proteinExistence type="predicted"/>
<sequence length="51" mass="5995">MKIRSTCHPTLLFQRDTDKTPPTRCRHFSQLLLILSNDVELKPWTGEIFLP</sequence>
<accession>A0A9D4M6R7</accession>
<reference evidence="1" key="1">
    <citation type="journal article" date="2019" name="bioRxiv">
        <title>The Genome of the Zebra Mussel, Dreissena polymorpha: A Resource for Invasive Species Research.</title>
        <authorList>
            <person name="McCartney M.A."/>
            <person name="Auch B."/>
            <person name="Kono T."/>
            <person name="Mallez S."/>
            <person name="Zhang Y."/>
            <person name="Obille A."/>
            <person name="Becker A."/>
            <person name="Abrahante J.E."/>
            <person name="Garbe J."/>
            <person name="Badalamenti J.P."/>
            <person name="Herman A."/>
            <person name="Mangelson H."/>
            <person name="Liachko I."/>
            <person name="Sullivan S."/>
            <person name="Sone E.D."/>
            <person name="Koren S."/>
            <person name="Silverstein K.A.T."/>
            <person name="Beckman K.B."/>
            <person name="Gohl D.M."/>
        </authorList>
    </citation>
    <scope>NUCLEOTIDE SEQUENCE</scope>
    <source>
        <strain evidence="1">Duluth1</strain>
        <tissue evidence="1">Whole animal</tissue>
    </source>
</reference>
<dbReference type="Proteomes" id="UP000828390">
    <property type="component" value="Unassembled WGS sequence"/>
</dbReference>
<keyword evidence="2" id="KW-1185">Reference proteome</keyword>
<evidence type="ECO:0000313" key="1">
    <source>
        <dbReference type="EMBL" id="KAH3870636.1"/>
    </source>
</evidence>
<reference evidence="1" key="2">
    <citation type="submission" date="2020-11" db="EMBL/GenBank/DDBJ databases">
        <authorList>
            <person name="McCartney M.A."/>
            <person name="Auch B."/>
            <person name="Kono T."/>
            <person name="Mallez S."/>
            <person name="Becker A."/>
            <person name="Gohl D.M."/>
            <person name="Silverstein K.A.T."/>
            <person name="Koren S."/>
            <person name="Bechman K.B."/>
            <person name="Herman A."/>
            <person name="Abrahante J.E."/>
            <person name="Garbe J."/>
        </authorList>
    </citation>
    <scope>NUCLEOTIDE SEQUENCE</scope>
    <source>
        <strain evidence="1">Duluth1</strain>
        <tissue evidence="1">Whole animal</tissue>
    </source>
</reference>
<name>A0A9D4M6R7_DREPO</name>
<protein>
    <submittedName>
        <fullName evidence="1">Uncharacterized protein</fullName>
    </submittedName>
</protein>
<dbReference type="EMBL" id="JAIWYP010000002">
    <property type="protein sequence ID" value="KAH3870636.1"/>
    <property type="molecule type" value="Genomic_DNA"/>
</dbReference>
<dbReference type="AlphaFoldDB" id="A0A9D4M6R7"/>